<name>D4S0F5_9FIRM</name>
<dbReference type="InterPro" id="IPR003768">
    <property type="entry name" value="ScpA"/>
</dbReference>
<dbReference type="EMBL" id="ABWN01000030">
    <property type="protein sequence ID" value="EFF68303.1"/>
    <property type="molecule type" value="Genomic_DNA"/>
</dbReference>
<proteinExistence type="inferred from homology"/>
<accession>D4S0F5</accession>
<dbReference type="InterPro" id="IPR023093">
    <property type="entry name" value="ScpA-like_C"/>
</dbReference>
<comment type="caution">
    <text evidence="4">The sequence shown here is derived from an EMBL/GenBank/DDBJ whole genome shotgun (WGS) entry which is preliminary data.</text>
</comment>
<dbReference type="PANTHER" id="PTHR33969:SF2">
    <property type="entry name" value="SEGREGATION AND CONDENSATION PROTEIN A"/>
    <property type="match status" value="1"/>
</dbReference>
<evidence type="ECO:0000256" key="2">
    <source>
        <dbReference type="ARBA" id="ARBA00044777"/>
    </source>
</evidence>
<dbReference type="AlphaFoldDB" id="D4S0F5"/>
<dbReference type="Gene3D" id="1.10.10.580">
    <property type="entry name" value="Structural maintenance of chromosome 1. Chain E"/>
    <property type="match status" value="1"/>
</dbReference>
<comment type="subcellular location">
    <subcellularLocation>
        <location evidence="3">Cytoplasm</location>
    </subcellularLocation>
    <text evidence="3">Associated with two foci at the outer edges of the nucleoid region in young cells, and at four foci within both cell halves in older cells.</text>
</comment>
<dbReference type="HOGENOM" id="CLU_038686_3_0_9"/>
<dbReference type="PANTHER" id="PTHR33969">
    <property type="entry name" value="SEGREGATION AND CONDENSATION PROTEIN A"/>
    <property type="match status" value="1"/>
</dbReference>
<sequence length="250" mass="29286">MALEVKLEVFEGSLDLLLHLIDKNKVNIYDIPIVLITDQYIEYIDNMEKSDLNLVSEFLVMAAMLLDIKSKMLLPKDPDIAEDDNSDPRQDLVEKLLEYKMYKYMSYELKDRQIEAENSFYKAPDIPEEILSYVPPVDTRELMTGITLQRLREIFNEVIRRQENKVDPIRSKFGKIEKEEVNMEEKMEFVHSYIKTHKTFLFRQLLSESKSRTQVIVTFLVILELIKGGKISVTQENRTDDILINSLEVG</sequence>
<keyword evidence="3" id="KW-0132">Cell division</keyword>
<organism evidence="4 5">
    <name type="scientific">Eshraghiella crossota DSM 2876</name>
    <dbReference type="NCBI Taxonomy" id="511680"/>
    <lineage>
        <taxon>Bacteria</taxon>
        <taxon>Bacillati</taxon>
        <taxon>Bacillota</taxon>
        <taxon>Clostridia</taxon>
        <taxon>Lachnospirales</taxon>
        <taxon>Lachnospiraceae</taxon>
        <taxon>Eshraghiella</taxon>
    </lineage>
</organism>
<comment type="subunit">
    <text evidence="3">Component of a cohesin-like complex composed of ScpA, ScpB and the Smc homodimer, in which ScpA and ScpB bind to the head domain of Smc. The presence of the three proteins is required for the association of the complex with DNA.</text>
</comment>
<keyword evidence="3" id="KW-0963">Cytoplasm</keyword>
<dbReference type="GeneID" id="98918200"/>
<comment type="function">
    <text evidence="3">Participates in chromosomal partition during cell division. May act via the formation of a condensin-like complex containing Smc and ScpB that pull DNA away from mid-cell into both cell halves.</text>
</comment>
<dbReference type="GO" id="GO:0006260">
    <property type="term" value="P:DNA replication"/>
    <property type="evidence" value="ECO:0007669"/>
    <property type="project" value="UniProtKB-UniRule"/>
</dbReference>
<dbReference type="STRING" id="45851.BHV86_09890"/>
<keyword evidence="5" id="KW-1185">Reference proteome</keyword>
<dbReference type="GO" id="GO:0007059">
    <property type="term" value="P:chromosome segregation"/>
    <property type="evidence" value="ECO:0007669"/>
    <property type="project" value="UniProtKB-UniRule"/>
</dbReference>
<keyword evidence="1 3" id="KW-0159">Chromosome partition</keyword>
<keyword evidence="3" id="KW-0131">Cell cycle</keyword>
<comment type="similarity">
    <text evidence="3">Belongs to the ScpA family.</text>
</comment>
<dbReference type="Pfam" id="PF02616">
    <property type="entry name" value="SMC_ScpA"/>
    <property type="match status" value="1"/>
</dbReference>
<dbReference type="GO" id="GO:0051301">
    <property type="term" value="P:cell division"/>
    <property type="evidence" value="ECO:0007669"/>
    <property type="project" value="UniProtKB-KW"/>
</dbReference>
<evidence type="ECO:0000256" key="3">
    <source>
        <dbReference type="HAMAP-Rule" id="MF_01805"/>
    </source>
</evidence>
<reference evidence="4 5" key="1">
    <citation type="submission" date="2010-02" db="EMBL/GenBank/DDBJ databases">
        <authorList>
            <person name="Weinstock G."/>
            <person name="Sodergren E."/>
            <person name="Clifton S."/>
            <person name="Fulton L."/>
            <person name="Fulton B."/>
            <person name="Courtney L."/>
            <person name="Fronick C."/>
            <person name="Harrison M."/>
            <person name="Strong C."/>
            <person name="Farmer C."/>
            <person name="Delahaunty K."/>
            <person name="Markovic C."/>
            <person name="Hall O."/>
            <person name="Minx P."/>
            <person name="Tomlinson C."/>
            <person name="Mitreva M."/>
            <person name="Nelson J."/>
            <person name="Hou S."/>
            <person name="Wollam A."/>
            <person name="Pepin K.H."/>
            <person name="Johnson M."/>
            <person name="Bhonagiri V."/>
            <person name="Zhang X."/>
            <person name="Suruliraj S."/>
            <person name="Warren W."/>
            <person name="Chinwalla A."/>
            <person name="Mardis E.R."/>
            <person name="Wilson R.K."/>
        </authorList>
    </citation>
    <scope>NUCLEOTIDE SEQUENCE [LARGE SCALE GENOMIC DNA]</scope>
    <source>
        <strain evidence="4 5">DSM 2876</strain>
    </source>
</reference>
<dbReference type="HAMAP" id="MF_01805">
    <property type="entry name" value="ScpA"/>
    <property type="match status" value="1"/>
</dbReference>
<dbReference type="RefSeq" id="WP_005603240.1">
    <property type="nucleotide sequence ID" value="NZ_GG663524.1"/>
</dbReference>
<protein>
    <recommendedName>
        <fullName evidence="2 3">Segregation and condensation protein A</fullName>
    </recommendedName>
</protein>
<evidence type="ECO:0000256" key="1">
    <source>
        <dbReference type="ARBA" id="ARBA00022829"/>
    </source>
</evidence>
<evidence type="ECO:0000313" key="4">
    <source>
        <dbReference type="EMBL" id="EFF68303.1"/>
    </source>
</evidence>
<gene>
    <name evidence="3" type="primary">scpA</name>
    <name evidence="4" type="ORF">BUTYVIB_01574</name>
</gene>
<dbReference type="GO" id="GO:0005737">
    <property type="term" value="C:cytoplasm"/>
    <property type="evidence" value="ECO:0007669"/>
    <property type="project" value="UniProtKB-SubCell"/>
</dbReference>
<evidence type="ECO:0000313" key="5">
    <source>
        <dbReference type="Proteomes" id="UP000006238"/>
    </source>
</evidence>
<dbReference type="eggNOG" id="COG1354">
    <property type="taxonomic scope" value="Bacteria"/>
</dbReference>
<dbReference type="Gene3D" id="6.10.250.2410">
    <property type="match status" value="1"/>
</dbReference>
<dbReference type="Proteomes" id="UP000006238">
    <property type="component" value="Unassembled WGS sequence"/>
</dbReference>